<gene>
    <name evidence="2" type="ORF">A306_00006214</name>
</gene>
<evidence type="ECO:0000313" key="3">
    <source>
        <dbReference type="Proteomes" id="UP000053872"/>
    </source>
</evidence>
<evidence type="ECO:0000313" key="2">
    <source>
        <dbReference type="EMBL" id="PKK24132.1"/>
    </source>
</evidence>
<dbReference type="InParanoid" id="A0A2I0M389"/>
<reference evidence="2 3" key="1">
    <citation type="journal article" date="2013" name="Science">
        <title>Genomic diversity and evolution of the head crest in the rock pigeon.</title>
        <authorList>
            <person name="Shapiro M.D."/>
            <person name="Kronenberg Z."/>
            <person name="Li C."/>
            <person name="Domyan E.T."/>
            <person name="Pan H."/>
            <person name="Campbell M."/>
            <person name="Tan H."/>
            <person name="Huff C.D."/>
            <person name="Hu H."/>
            <person name="Vickrey A.I."/>
            <person name="Nielsen S.C."/>
            <person name="Stringham S.A."/>
            <person name="Hu H."/>
            <person name="Willerslev E."/>
            <person name="Gilbert M.T."/>
            <person name="Yandell M."/>
            <person name="Zhang G."/>
            <person name="Wang J."/>
        </authorList>
    </citation>
    <scope>NUCLEOTIDE SEQUENCE [LARGE SCALE GENOMIC DNA]</scope>
    <source>
        <tissue evidence="2">Blood</tissue>
    </source>
</reference>
<dbReference type="AlphaFoldDB" id="A0A2I0M389"/>
<organism evidence="2 3">
    <name type="scientific">Columba livia</name>
    <name type="common">Rock dove</name>
    <dbReference type="NCBI Taxonomy" id="8932"/>
    <lineage>
        <taxon>Eukaryota</taxon>
        <taxon>Metazoa</taxon>
        <taxon>Chordata</taxon>
        <taxon>Craniata</taxon>
        <taxon>Vertebrata</taxon>
        <taxon>Euteleostomi</taxon>
        <taxon>Archelosauria</taxon>
        <taxon>Archosauria</taxon>
        <taxon>Dinosauria</taxon>
        <taxon>Saurischia</taxon>
        <taxon>Theropoda</taxon>
        <taxon>Coelurosauria</taxon>
        <taxon>Aves</taxon>
        <taxon>Neognathae</taxon>
        <taxon>Neoaves</taxon>
        <taxon>Columbimorphae</taxon>
        <taxon>Columbiformes</taxon>
        <taxon>Columbidae</taxon>
        <taxon>Columba</taxon>
    </lineage>
</organism>
<accession>A0A2I0M389</accession>
<dbReference type="EMBL" id="AKCR02000044">
    <property type="protein sequence ID" value="PKK24132.1"/>
    <property type="molecule type" value="Genomic_DNA"/>
</dbReference>
<feature type="region of interest" description="Disordered" evidence="1">
    <location>
        <begin position="1"/>
        <end position="76"/>
    </location>
</feature>
<dbReference type="Proteomes" id="UP000053872">
    <property type="component" value="Unassembled WGS sequence"/>
</dbReference>
<comment type="caution">
    <text evidence="2">The sequence shown here is derived from an EMBL/GenBank/DDBJ whole genome shotgun (WGS) entry which is preliminary data.</text>
</comment>
<evidence type="ECO:0000256" key="1">
    <source>
        <dbReference type="SAM" id="MobiDB-lite"/>
    </source>
</evidence>
<name>A0A2I0M389_COLLI</name>
<sequence>MASSELPPHPALGDHLALATPSPHGEEDLGEAFTFEDSEEEEEEEDSSAEPRGDAILQAPPRRRRPASSSGDGLVLETQEGYVGFWGDFEGV</sequence>
<keyword evidence="3" id="KW-1185">Reference proteome</keyword>
<dbReference type="STRING" id="8932.A0A2I0M389"/>
<proteinExistence type="predicted"/>
<protein>
    <submittedName>
        <fullName evidence="2">Rho guanine nucleotide exchange factor 10-like protein</fullName>
    </submittedName>
</protein>
<feature type="compositionally biased region" description="Acidic residues" evidence="1">
    <location>
        <begin position="28"/>
        <end position="48"/>
    </location>
</feature>